<evidence type="ECO:0000256" key="3">
    <source>
        <dbReference type="ARBA" id="ARBA00006492"/>
    </source>
</evidence>
<sequence>MRLFTTQSEYADRLAAASNVELIDQISMQQSRIMRLEEVKKRQDEEYDEGSFKGLQGRMDKIQTHVAAVVITACNHADYLERTIMSILKYPLFVFHDRSDPQVRKKALSYDQLTYMEKITGVQSSIRIPKPVQTERPWELIAYWHYKWALGGLFYKHNFTRAIIYLKNEKLKFSHQILYRSDFFPGLGWMLTRSTWNELSPKWPKTVPKNWNRDPPVCYMDPLGNRAVGVVISQYPPPRRVFLVSPNSFGQLGIKGTALLNHGHTSLTNFVAPEGVFSFVCFSTWVGRSRED</sequence>
<evidence type="ECO:0000256" key="1">
    <source>
        <dbReference type="ARBA" id="ARBA00004323"/>
    </source>
</evidence>
<keyword evidence="5" id="KW-0808">Transferase</keyword>
<evidence type="ECO:0000313" key="18">
    <source>
        <dbReference type="Proteomes" id="UP001634007"/>
    </source>
</evidence>
<keyword evidence="18" id="KW-1185">Reference proteome</keyword>
<comment type="function">
    <text evidence="16">Initiates complex N-linked carbohydrate formation. Essential for the conversion of high-mannose to hybrid and complex N-glycans.</text>
</comment>
<keyword evidence="4 16" id="KW-0328">Glycosyltransferase</keyword>
<comment type="catalytic activity">
    <reaction evidence="15 16">
        <text>N(4)-(alpha-D-Man-(1-&gt;3)-[alpha-D-Man-(1-&gt;3)-[alpha-D-Man-(1-&gt;6)]-alpha-D-Man-(1-&gt;6)]-beta-D-Man-(1-&gt;4)-beta-D-GlcNAc-(1-&gt;4)-beta-D-GlcNAc)-L-asparaginyl-[protein] (N-glucan mannose isomer 5A1,2) + UDP-N-acetyl-alpha-D-glucosamine = N(4)-{beta-D-GlcNAc-(1-&gt;2)-alpha-D-Man-(1-&gt;3)-[alpha-D-Man-(1-&gt;3)-[alpha-D-Man-(1-&gt;6)]-alpha-D-Man-(1-&gt;6)]-beta-D-Man-(1-&gt;4)-beta-D-GlcNAc-(1-&gt;4)-beta-D-GlcNAc}-L-asparaginyl-[protein] + UDP + H(+)</text>
        <dbReference type="Rhea" id="RHEA:11456"/>
        <dbReference type="Rhea" id="RHEA-COMP:14367"/>
        <dbReference type="Rhea" id="RHEA-COMP:14368"/>
        <dbReference type="ChEBI" id="CHEBI:15378"/>
        <dbReference type="ChEBI" id="CHEBI:57705"/>
        <dbReference type="ChEBI" id="CHEBI:58223"/>
        <dbReference type="ChEBI" id="CHEBI:59087"/>
        <dbReference type="ChEBI" id="CHEBI:60625"/>
        <dbReference type="EC" id="2.4.1.101"/>
    </reaction>
</comment>
<evidence type="ECO:0000256" key="8">
    <source>
        <dbReference type="ARBA" id="ARBA00022968"/>
    </source>
</evidence>
<dbReference type="GO" id="GO:0003827">
    <property type="term" value="F:alpha-1,3-mannosylglycoprotein 2-beta-N-acetylglucosaminyltransferase activity"/>
    <property type="evidence" value="ECO:0007669"/>
    <property type="project" value="UniProtKB-UniRule"/>
</dbReference>
<evidence type="ECO:0000256" key="9">
    <source>
        <dbReference type="ARBA" id="ARBA00022989"/>
    </source>
</evidence>
<evidence type="ECO:0000256" key="10">
    <source>
        <dbReference type="ARBA" id="ARBA00023034"/>
    </source>
</evidence>
<evidence type="ECO:0000256" key="12">
    <source>
        <dbReference type="ARBA" id="ARBA00023211"/>
    </source>
</evidence>
<comment type="caution">
    <text evidence="17">The sequence shown here is derived from an EMBL/GenBank/DDBJ whole genome shotgun (WGS) entry which is preliminary data.</text>
</comment>
<evidence type="ECO:0000256" key="16">
    <source>
        <dbReference type="RuleBase" id="RU368119"/>
    </source>
</evidence>
<evidence type="ECO:0000313" key="17">
    <source>
        <dbReference type="EMBL" id="KAL3731015.1"/>
    </source>
</evidence>
<keyword evidence="12 16" id="KW-0464">Manganese</keyword>
<dbReference type="EC" id="2.4.1.101" evidence="13 16"/>
<keyword evidence="6" id="KW-0812">Transmembrane</keyword>
<comment type="subcellular location">
    <subcellularLocation>
        <location evidence="1 16">Golgi apparatus membrane</location>
        <topology evidence="1 16">Single-pass type II membrane protein</topology>
    </subcellularLocation>
</comment>
<dbReference type="GO" id="GO:0030145">
    <property type="term" value="F:manganese ion binding"/>
    <property type="evidence" value="ECO:0007669"/>
    <property type="project" value="UniProtKB-UniRule"/>
</dbReference>
<evidence type="ECO:0000256" key="6">
    <source>
        <dbReference type="ARBA" id="ARBA00022692"/>
    </source>
</evidence>
<dbReference type="InterPro" id="IPR029044">
    <property type="entry name" value="Nucleotide-diphossugar_trans"/>
</dbReference>
<accession>A0ABD3JTQ7</accession>
<dbReference type="PANTHER" id="PTHR10468:SF0">
    <property type="entry name" value="ALPHA-1,3-MANNOSYL-GLYCOPROTEIN 2-BETA-N-ACETYLGLUCOSAMINYLTRANSFERASE"/>
    <property type="match status" value="1"/>
</dbReference>
<keyword evidence="7 16" id="KW-0479">Metal-binding</keyword>
<dbReference type="EMBL" id="JBJKBG010000007">
    <property type="protein sequence ID" value="KAL3731015.1"/>
    <property type="molecule type" value="Genomic_DNA"/>
</dbReference>
<dbReference type="InterPro" id="IPR052261">
    <property type="entry name" value="Glycosyltransferase_13"/>
</dbReference>
<comment type="cofactor">
    <cofactor evidence="16">
        <name>Mn(2+)</name>
        <dbReference type="ChEBI" id="CHEBI:29035"/>
    </cofactor>
    <text evidence="16">The cofactor is mostly bound to the substrate.</text>
</comment>
<dbReference type="Gene3D" id="3.90.550.10">
    <property type="entry name" value="Spore Coat Polysaccharide Biosynthesis Protein SpsA, Chain A"/>
    <property type="match status" value="2"/>
</dbReference>
<organism evidence="17 18">
    <name type="scientific">Eucalyptus globulus</name>
    <name type="common">Tasmanian blue gum</name>
    <dbReference type="NCBI Taxonomy" id="34317"/>
    <lineage>
        <taxon>Eukaryota</taxon>
        <taxon>Viridiplantae</taxon>
        <taxon>Streptophyta</taxon>
        <taxon>Embryophyta</taxon>
        <taxon>Tracheophyta</taxon>
        <taxon>Spermatophyta</taxon>
        <taxon>Magnoliopsida</taxon>
        <taxon>eudicotyledons</taxon>
        <taxon>Gunneridae</taxon>
        <taxon>Pentapetalae</taxon>
        <taxon>rosids</taxon>
        <taxon>malvids</taxon>
        <taxon>Myrtales</taxon>
        <taxon>Myrtaceae</taxon>
        <taxon>Myrtoideae</taxon>
        <taxon>Eucalypteae</taxon>
        <taxon>Eucalyptus</taxon>
    </lineage>
</organism>
<gene>
    <name evidence="17" type="ORF">ACJRO7_027960</name>
</gene>
<evidence type="ECO:0000256" key="14">
    <source>
        <dbReference type="ARBA" id="ARBA00041712"/>
    </source>
</evidence>
<evidence type="ECO:0000256" key="7">
    <source>
        <dbReference type="ARBA" id="ARBA00022723"/>
    </source>
</evidence>
<evidence type="ECO:0000256" key="13">
    <source>
        <dbReference type="ARBA" id="ARBA00038949"/>
    </source>
</evidence>
<dbReference type="Proteomes" id="UP001634007">
    <property type="component" value="Unassembled WGS sequence"/>
</dbReference>
<comment type="pathway">
    <text evidence="2 16">Protein modification; protein glycosylation.</text>
</comment>
<keyword evidence="11" id="KW-0472">Membrane</keyword>
<evidence type="ECO:0000256" key="15">
    <source>
        <dbReference type="ARBA" id="ARBA00049421"/>
    </source>
</evidence>
<reference evidence="17 18" key="1">
    <citation type="submission" date="2024-11" db="EMBL/GenBank/DDBJ databases">
        <title>Chromosome-level genome assembly of Eucalyptus globulus Labill. provides insights into its genome evolution.</title>
        <authorList>
            <person name="Li X."/>
        </authorList>
    </citation>
    <scope>NUCLEOTIDE SEQUENCE [LARGE SCALE GENOMIC DNA]</scope>
    <source>
        <strain evidence="17">CL2024</strain>
        <tissue evidence="17">Fresh tender leaves</tissue>
    </source>
</reference>
<keyword evidence="8 16" id="KW-0735">Signal-anchor</keyword>
<evidence type="ECO:0000256" key="2">
    <source>
        <dbReference type="ARBA" id="ARBA00004922"/>
    </source>
</evidence>
<evidence type="ECO:0000256" key="5">
    <source>
        <dbReference type="ARBA" id="ARBA00022679"/>
    </source>
</evidence>
<proteinExistence type="inferred from homology"/>
<comment type="similarity">
    <text evidence="3 16">Belongs to the glycosyltransferase 13 family.</text>
</comment>
<dbReference type="GO" id="GO:0000139">
    <property type="term" value="C:Golgi membrane"/>
    <property type="evidence" value="ECO:0007669"/>
    <property type="project" value="UniProtKB-SubCell"/>
</dbReference>
<evidence type="ECO:0000256" key="11">
    <source>
        <dbReference type="ARBA" id="ARBA00023136"/>
    </source>
</evidence>
<keyword evidence="10 16" id="KW-0333">Golgi apparatus</keyword>
<dbReference type="PANTHER" id="PTHR10468">
    <property type="entry name" value="PROTEIN O-LINKED-MANNOSE BETA-1,2-N-ACETYLGLUCOSAMINYLTRANSFERASE 1/ALPHA-1,3-MANNOSYL-GLYCOPROTEIN 2-BETA-N-ACETYLGLUCOSAMINYLTRANSFERASE"/>
    <property type="match status" value="1"/>
</dbReference>
<dbReference type="Pfam" id="PF03071">
    <property type="entry name" value="GNT-I"/>
    <property type="match status" value="2"/>
</dbReference>
<dbReference type="AlphaFoldDB" id="A0ABD3JTQ7"/>
<evidence type="ECO:0000256" key="4">
    <source>
        <dbReference type="ARBA" id="ARBA00022676"/>
    </source>
</evidence>
<keyword evidence="9" id="KW-1133">Transmembrane helix</keyword>
<dbReference type="InterPro" id="IPR004139">
    <property type="entry name" value="Glyco_trans_13"/>
</dbReference>
<protein>
    <recommendedName>
        <fullName evidence="13 16">Alpha-1,3-mannosyl-glycoprotein 2-beta-N-acetylglucosaminyltransferase</fullName>
        <shortName evidence="16">GNT-I</shortName>
        <shortName evidence="16">GlcNAc-T I</shortName>
        <ecNumber evidence="13 16">2.4.1.101</ecNumber>
    </recommendedName>
    <alternativeName>
        <fullName evidence="14 16">N-glycosyl-oligosaccharide-glycoprotein N-acetylglucosaminyltransferase I</fullName>
    </alternativeName>
</protein>
<name>A0ABD3JTQ7_EUCGL</name>